<evidence type="ECO:0000313" key="2">
    <source>
        <dbReference type="EMBL" id="MPN26897.1"/>
    </source>
</evidence>
<dbReference type="PANTHER" id="PTHR35568:SF1">
    <property type="entry name" value="TRANSCRIPTIONAL REGULATOR DAUR"/>
    <property type="match status" value="1"/>
</dbReference>
<name>A0A645GJ21_9ZZZZ</name>
<evidence type="ECO:0000259" key="1">
    <source>
        <dbReference type="Pfam" id="PF13309"/>
    </source>
</evidence>
<dbReference type="Pfam" id="PF13309">
    <property type="entry name" value="HTH_22"/>
    <property type="match status" value="1"/>
</dbReference>
<dbReference type="AlphaFoldDB" id="A0A645GJ21"/>
<organism evidence="2">
    <name type="scientific">bioreactor metagenome</name>
    <dbReference type="NCBI Taxonomy" id="1076179"/>
    <lineage>
        <taxon>unclassified sequences</taxon>
        <taxon>metagenomes</taxon>
        <taxon>ecological metagenomes</taxon>
    </lineage>
</organism>
<proteinExistence type="predicted"/>
<feature type="domain" description="Transcriptional regulator DauR-like HTH" evidence="1">
    <location>
        <begin position="47"/>
        <end position="104"/>
    </location>
</feature>
<dbReference type="PANTHER" id="PTHR35568">
    <property type="entry name" value="TRANSCRIPTIONAL REGULATOR DAUR"/>
    <property type="match status" value="1"/>
</dbReference>
<dbReference type="InterPro" id="IPR039446">
    <property type="entry name" value="DauR-like"/>
</dbReference>
<protein>
    <recommendedName>
        <fullName evidence="1">Transcriptional regulator DauR-like HTH domain-containing protein</fullName>
    </recommendedName>
</protein>
<dbReference type="EMBL" id="VSSQ01076589">
    <property type="protein sequence ID" value="MPN26897.1"/>
    <property type="molecule type" value="Genomic_DNA"/>
</dbReference>
<comment type="caution">
    <text evidence="2">The sequence shown here is derived from an EMBL/GenBank/DDBJ whole genome shotgun (WGS) entry which is preliminary data.</text>
</comment>
<accession>A0A645GJ21</accession>
<reference evidence="2" key="1">
    <citation type="submission" date="2019-08" db="EMBL/GenBank/DDBJ databases">
        <authorList>
            <person name="Kucharzyk K."/>
            <person name="Murdoch R.W."/>
            <person name="Higgins S."/>
            <person name="Loffler F."/>
        </authorList>
    </citation>
    <scope>NUCLEOTIDE SEQUENCE</scope>
</reference>
<gene>
    <name evidence="2" type="ORF">SDC9_174323</name>
</gene>
<sequence length="111" mass="12532">MLCINIDIDKLVQLKNHLDGILKLPEEIFEKTTERFSVSAEGLASDSIETILEESGISPERMSQEEKIEVVYKLDKNGVFLVKGSICKVASVLNVSNATIYRYLSKIRREV</sequence>
<dbReference type="InterPro" id="IPR039445">
    <property type="entry name" value="DauR-like_HTH"/>
</dbReference>